<sequence>MVLMYQSSCHAVRLPRPGRSSFSFVSESCSTRFRCVPALLAPTYSETGLWQAQMTPPPGSREALPTKVDVAIVGAGLCGLAAADTLAVAGRSVVVFDREPLCWGASSRNGGMVIPELKAGPASLEQHYGELAQRMYAEANDAFDFIEATIAGDDGRGGIECNYQRSGQLYLAHTRSHVGELREQAAEHAALGEAVRFVPASRLSEEIGSEAFFGGVVFERTGGLHPARFHAGLASRAMTAGAQVIDRTGVTGLSRRGVSHRVETTRGTVEAADVIVATNAYADGATPALKHKVLPVGSYIIATEVLPEELAHSISPTGRMMVDTKNFLFYWRLTPDRRLAFGGRRSLDPVDVPEARDFLYDAMLRIHPQLAGTAVEYAWGGNVAITLDRLPHVGRIDGAWYATGCNGSGVAMNTWLGHRLGEVLTGQAPPPALAELKHRNVPLSSWRHAYLPLVSRWFDVQDRR</sequence>
<dbReference type="PANTHER" id="PTHR13847">
    <property type="entry name" value="SARCOSINE DEHYDROGENASE-RELATED"/>
    <property type="match status" value="1"/>
</dbReference>
<proteinExistence type="predicted"/>
<dbReference type="HOGENOM" id="CLU_007884_3_3_11"/>
<protein>
    <submittedName>
        <fullName evidence="2">Putative FAD dependent oxidoreductase</fullName>
    </submittedName>
</protein>
<dbReference type="PANTHER" id="PTHR13847:SF281">
    <property type="entry name" value="FAD DEPENDENT OXIDOREDUCTASE DOMAIN-CONTAINING PROTEIN"/>
    <property type="match status" value="1"/>
</dbReference>
<evidence type="ECO:0000313" key="3">
    <source>
        <dbReference type="Proteomes" id="UP000018291"/>
    </source>
</evidence>
<reference evidence="2 3" key="1">
    <citation type="journal article" date="2013" name="ISME J.">
        <title>Metabolic model for the filamentous 'Candidatus Microthrix parvicella' based on genomic and metagenomic analyses.</title>
        <authorList>
            <person name="Jon McIlroy S."/>
            <person name="Kristiansen R."/>
            <person name="Albertsen M."/>
            <person name="Michael Karst S."/>
            <person name="Rossetti S."/>
            <person name="Lund Nielsen J."/>
            <person name="Tandoi V."/>
            <person name="James Seviour R."/>
            <person name="Nielsen P.H."/>
        </authorList>
    </citation>
    <scope>NUCLEOTIDE SEQUENCE [LARGE SCALE GENOMIC DNA]</scope>
    <source>
        <strain evidence="2 3">RN1</strain>
    </source>
</reference>
<feature type="domain" description="FAD dependent oxidoreductase" evidence="1">
    <location>
        <begin position="69"/>
        <end position="420"/>
    </location>
</feature>
<dbReference type="InterPro" id="IPR036188">
    <property type="entry name" value="FAD/NAD-bd_sf"/>
</dbReference>
<dbReference type="Pfam" id="PF01266">
    <property type="entry name" value="DAO"/>
    <property type="match status" value="1"/>
</dbReference>
<organism evidence="2 3">
    <name type="scientific">Candidatus Neomicrothrix parvicella RN1</name>
    <dbReference type="NCBI Taxonomy" id="1229780"/>
    <lineage>
        <taxon>Bacteria</taxon>
        <taxon>Bacillati</taxon>
        <taxon>Actinomycetota</taxon>
        <taxon>Acidimicrobiia</taxon>
        <taxon>Acidimicrobiales</taxon>
        <taxon>Microthrixaceae</taxon>
        <taxon>Candidatus Neomicrothrix</taxon>
    </lineage>
</organism>
<dbReference type="InterPro" id="IPR006076">
    <property type="entry name" value="FAD-dep_OxRdtase"/>
</dbReference>
<dbReference type="SUPFAM" id="SSF51905">
    <property type="entry name" value="FAD/NAD(P)-binding domain"/>
    <property type="match status" value="1"/>
</dbReference>
<name>R4Z101_9ACTN</name>
<gene>
    <name evidence="2" type="ORF">BN381_430010</name>
</gene>
<dbReference type="EMBL" id="CANL01000038">
    <property type="protein sequence ID" value="CCM64614.1"/>
    <property type="molecule type" value="Genomic_DNA"/>
</dbReference>
<evidence type="ECO:0000259" key="1">
    <source>
        <dbReference type="Pfam" id="PF01266"/>
    </source>
</evidence>
<dbReference type="AlphaFoldDB" id="R4Z101"/>
<comment type="caution">
    <text evidence="2">The sequence shown here is derived from an EMBL/GenBank/DDBJ whole genome shotgun (WGS) entry which is preliminary data.</text>
</comment>
<evidence type="ECO:0000313" key="2">
    <source>
        <dbReference type="EMBL" id="CCM64614.1"/>
    </source>
</evidence>
<dbReference type="Gene3D" id="3.30.9.10">
    <property type="entry name" value="D-Amino Acid Oxidase, subunit A, domain 2"/>
    <property type="match status" value="1"/>
</dbReference>
<keyword evidence="3" id="KW-1185">Reference proteome</keyword>
<dbReference type="Gene3D" id="3.50.50.60">
    <property type="entry name" value="FAD/NAD(P)-binding domain"/>
    <property type="match status" value="1"/>
</dbReference>
<dbReference type="Proteomes" id="UP000018291">
    <property type="component" value="Unassembled WGS sequence"/>
</dbReference>
<accession>R4Z101</accession>
<dbReference type="OrthoDB" id="9805852at2"/>
<dbReference type="GO" id="GO:0005737">
    <property type="term" value="C:cytoplasm"/>
    <property type="evidence" value="ECO:0007669"/>
    <property type="project" value="TreeGrafter"/>
</dbReference>
<dbReference type="STRING" id="1229780.BN381_430010"/>
<dbReference type="PRINTS" id="PR00419">
    <property type="entry name" value="ADXRDTASE"/>
</dbReference>
<dbReference type="eggNOG" id="COG0665">
    <property type="taxonomic scope" value="Bacteria"/>
</dbReference>